<evidence type="ECO:0000256" key="5">
    <source>
        <dbReference type="ARBA" id="ARBA00048018"/>
    </source>
</evidence>
<evidence type="ECO:0000313" key="8">
    <source>
        <dbReference type="EMBL" id="KAA8913530.1"/>
    </source>
</evidence>
<dbReference type="GO" id="GO:0005737">
    <property type="term" value="C:cytoplasm"/>
    <property type="evidence" value="ECO:0007669"/>
    <property type="project" value="UniProtKB-SubCell"/>
</dbReference>
<dbReference type="InParanoid" id="A0A5J5F9X2"/>
<organism evidence="8 9">
    <name type="scientific">Sphaerosporella brunnea</name>
    <dbReference type="NCBI Taxonomy" id="1250544"/>
    <lineage>
        <taxon>Eukaryota</taxon>
        <taxon>Fungi</taxon>
        <taxon>Dikarya</taxon>
        <taxon>Ascomycota</taxon>
        <taxon>Pezizomycotina</taxon>
        <taxon>Pezizomycetes</taxon>
        <taxon>Pezizales</taxon>
        <taxon>Pyronemataceae</taxon>
        <taxon>Sphaerosporella</taxon>
    </lineage>
</organism>
<evidence type="ECO:0000256" key="7">
    <source>
        <dbReference type="SAM" id="MobiDB-lite"/>
    </source>
</evidence>
<evidence type="ECO:0000256" key="6">
    <source>
        <dbReference type="RuleBase" id="RU003470"/>
    </source>
</evidence>
<gene>
    <name evidence="8" type="ORF">FN846DRAFT_897174</name>
</gene>
<dbReference type="AlphaFoldDB" id="A0A5J5F9X2"/>
<dbReference type="GO" id="GO:0106026">
    <property type="term" value="F:Gly-tRNA(Ala) deacylase activity"/>
    <property type="evidence" value="ECO:0007669"/>
    <property type="project" value="RHEA"/>
</dbReference>
<dbReference type="EC" id="3.1.1.96" evidence="2 6"/>
<feature type="compositionally biased region" description="Polar residues" evidence="7">
    <location>
        <begin position="146"/>
        <end position="157"/>
    </location>
</feature>
<evidence type="ECO:0000256" key="3">
    <source>
        <dbReference type="ARBA" id="ARBA00020007"/>
    </source>
</evidence>
<dbReference type="InterPro" id="IPR023509">
    <property type="entry name" value="DTD-like_sf"/>
</dbReference>
<dbReference type="FunFam" id="3.50.80.10:FF:000001">
    <property type="entry name" value="D-aminoacyl-tRNA deacylase"/>
    <property type="match status" value="1"/>
</dbReference>
<dbReference type="GO" id="GO:0051500">
    <property type="term" value="F:D-tyrosyl-tRNA(Tyr) deacylase activity"/>
    <property type="evidence" value="ECO:0007669"/>
    <property type="project" value="TreeGrafter"/>
</dbReference>
<dbReference type="Pfam" id="PF02580">
    <property type="entry name" value="Tyr_Deacylase"/>
    <property type="match status" value="1"/>
</dbReference>
<dbReference type="FunCoup" id="A0A5J5F9X2">
    <property type="interactions" value="1597"/>
</dbReference>
<dbReference type="GO" id="GO:0000049">
    <property type="term" value="F:tRNA binding"/>
    <property type="evidence" value="ECO:0007669"/>
    <property type="project" value="UniProtKB-KW"/>
</dbReference>
<comment type="caution">
    <text evidence="8">The sequence shown here is derived from an EMBL/GenBank/DDBJ whole genome shotgun (WGS) entry which is preliminary data.</text>
</comment>
<reference evidence="8 9" key="1">
    <citation type="submission" date="2019-09" db="EMBL/GenBank/DDBJ databases">
        <title>Draft genome of the ectomycorrhizal ascomycete Sphaerosporella brunnea.</title>
        <authorList>
            <consortium name="DOE Joint Genome Institute"/>
            <person name="Benucci G.M."/>
            <person name="Marozzi G."/>
            <person name="Antonielli L."/>
            <person name="Sanchez S."/>
            <person name="Marco P."/>
            <person name="Wang X."/>
            <person name="Falini L.B."/>
            <person name="Barry K."/>
            <person name="Haridas S."/>
            <person name="Lipzen A."/>
            <person name="Labutti K."/>
            <person name="Grigoriev I.V."/>
            <person name="Murat C."/>
            <person name="Martin F."/>
            <person name="Albertini E."/>
            <person name="Donnini D."/>
            <person name="Bonito G."/>
        </authorList>
    </citation>
    <scope>NUCLEOTIDE SEQUENCE [LARGE SCALE GENOMIC DNA]</scope>
    <source>
        <strain evidence="8 9">Sb_GMNB300</strain>
    </source>
</reference>
<comment type="similarity">
    <text evidence="1 6">Belongs to the DTD family.</text>
</comment>
<evidence type="ECO:0000256" key="2">
    <source>
        <dbReference type="ARBA" id="ARBA00013056"/>
    </source>
</evidence>
<evidence type="ECO:0000256" key="1">
    <source>
        <dbReference type="ARBA" id="ARBA00009673"/>
    </source>
</evidence>
<dbReference type="OrthoDB" id="275783at2759"/>
<accession>A0A5J5F9X2</accession>
<evidence type="ECO:0000313" key="9">
    <source>
        <dbReference type="Proteomes" id="UP000326924"/>
    </source>
</evidence>
<keyword evidence="6" id="KW-0378">Hydrolase</keyword>
<keyword evidence="6" id="KW-0963">Cytoplasm</keyword>
<keyword evidence="6" id="KW-0694">RNA-binding</keyword>
<feature type="region of interest" description="Disordered" evidence="7">
    <location>
        <begin position="146"/>
        <end position="186"/>
    </location>
</feature>
<keyword evidence="6" id="KW-0820">tRNA-binding</keyword>
<comment type="catalytic activity">
    <reaction evidence="5">
        <text>a D-aminoacyl-tRNA + H2O = a tRNA + a D-alpha-amino acid + H(+)</text>
        <dbReference type="Rhea" id="RHEA:13953"/>
        <dbReference type="Rhea" id="RHEA-COMP:10123"/>
        <dbReference type="Rhea" id="RHEA-COMP:10124"/>
        <dbReference type="ChEBI" id="CHEBI:15377"/>
        <dbReference type="ChEBI" id="CHEBI:15378"/>
        <dbReference type="ChEBI" id="CHEBI:59871"/>
        <dbReference type="ChEBI" id="CHEBI:78442"/>
        <dbReference type="ChEBI" id="CHEBI:79333"/>
        <dbReference type="EC" id="3.1.1.96"/>
    </reaction>
</comment>
<name>A0A5J5F9X2_9PEZI</name>
<dbReference type="Proteomes" id="UP000326924">
    <property type="component" value="Unassembled WGS sequence"/>
</dbReference>
<dbReference type="EMBL" id="VXIS01000014">
    <property type="protein sequence ID" value="KAA8913530.1"/>
    <property type="molecule type" value="Genomic_DNA"/>
</dbReference>
<dbReference type="SUPFAM" id="SSF69500">
    <property type="entry name" value="DTD-like"/>
    <property type="match status" value="1"/>
</dbReference>
<comment type="subcellular location">
    <subcellularLocation>
        <location evidence="6">Cytoplasm</location>
    </subcellularLocation>
</comment>
<keyword evidence="9" id="KW-1185">Reference proteome</keyword>
<dbReference type="Gene3D" id="3.50.80.10">
    <property type="entry name" value="D-tyrosyl-tRNA(Tyr) deacylase"/>
    <property type="match status" value="1"/>
</dbReference>
<sequence length="186" mass="20499">MDRVVQRALSASVTVDNQVVSSISNGILDVETLANRILKFKVWDDDGGRWKRSVLDNGYQVLLVSQFTLLANTKKGNKPDFHGACPPVLARDMYAALLDKTRELYIKERKLPIEEGQKWVQDGVFGAMMQVALVNDGPVTFEINTRAQQQSTNSTPKVGTPKASAKEMVSTEAAPSKVDEMLTSQS</sequence>
<dbReference type="NCBIfam" id="TIGR00256">
    <property type="entry name" value="D-aminoacyl-tRNA deacylase"/>
    <property type="match status" value="1"/>
</dbReference>
<proteinExistence type="inferred from homology"/>
<protein>
    <recommendedName>
        <fullName evidence="3 6">D-aminoacyl-tRNA deacylase</fullName>
        <ecNumber evidence="2 6">3.1.1.96</ecNumber>
    </recommendedName>
</protein>
<dbReference type="PANTHER" id="PTHR10472">
    <property type="entry name" value="D-TYROSYL-TRNA TYR DEACYLASE"/>
    <property type="match status" value="1"/>
</dbReference>
<comment type="catalytic activity">
    <reaction evidence="4">
        <text>glycyl-tRNA(Ala) + H2O = tRNA(Ala) + glycine + H(+)</text>
        <dbReference type="Rhea" id="RHEA:53744"/>
        <dbReference type="Rhea" id="RHEA-COMP:9657"/>
        <dbReference type="Rhea" id="RHEA-COMP:13640"/>
        <dbReference type="ChEBI" id="CHEBI:15377"/>
        <dbReference type="ChEBI" id="CHEBI:15378"/>
        <dbReference type="ChEBI" id="CHEBI:57305"/>
        <dbReference type="ChEBI" id="CHEBI:78442"/>
        <dbReference type="ChEBI" id="CHEBI:78522"/>
        <dbReference type="EC" id="3.1.1.96"/>
    </reaction>
</comment>
<dbReference type="PANTHER" id="PTHR10472:SF5">
    <property type="entry name" value="D-AMINOACYL-TRNA DEACYLASE 1"/>
    <property type="match status" value="1"/>
</dbReference>
<evidence type="ECO:0000256" key="4">
    <source>
        <dbReference type="ARBA" id="ARBA00047676"/>
    </source>
</evidence>
<dbReference type="InterPro" id="IPR003732">
    <property type="entry name" value="Daa-tRNA_deacyls_DTD"/>
</dbReference>